<feature type="binding site" evidence="2">
    <location>
        <begin position="506"/>
        <end position="507"/>
    </location>
    <ligand>
        <name>L-glutamate</name>
        <dbReference type="ChEBI" id="CHEBI:29985"/>
    </ligand>
</feature>
<evidence type="ECO:0000313" key="5">
    <source>
        <dbReference type="EMBL" id="KAK8758895.1"/>
    </source>
</evidence>
<dbReference type="GO" id="GO:0036374">
    <property type="term" value="F:glutathione hydrolase activity"/>
    <property type="evidence" value="ECO:0007669"/>
    <property type="project" value="InterPro"/>
</dbReference>
<dbReference type="EMBL" id="JARKHS020033613">
    <property type="protein sequence ID" value="KAK8758895.1"/>
    <property type="molecule type" value="Genomic_DNA"/>
</dbReference>
<gene>
    <name evidence="5" type="ORF">V5799_003471</name>
</gene>
<feature type="binding site" evidence="2">
    <location>
        <begin position="454"/>
        <end position="456"/>
    </location>
    <ligand>
        <name>L-glutamate</name>
        <dbReference type="ChEBI" id="CHEBI:29985"/>
    </ligand>
</feature>
<feature type="transmembrane region" description="Helical" evidence="4">
    <location>
        <begin position="43"/>
        <end position="67"/>
    </location>
</feature>
<evidence type="ECO:0000256" key="2">
    <source>
        <dbReference type="PIRSR" id="PIRSR600101-2"/>
    </source>
</evidence>
<proteinExistence type="predicted"/>
<dbReference type="Proteomes" id="UP001321473">
    <property type="component" value="Unassembled WGS sequence"/>
</dbReference>
<dbReference type="GO" id="GO:0006751">
    <property type="term" value="P:glutathione catabolic process"/>
    <property type="evidence" value="ECO:0007669"/>
    <property type="project" value="InterPro"/>
</dbReference>
<keyword evidence="4" id="KW-0472">Membrane</keyword>
<evidence type="ECO:0000256" key="1">
    <source>
        <dbReference type="PIRSR" id="PIRSR600101-1"/>
    </source>
</evidence>
<dbReference type="FunFam" id="1.10.246.130:FF:000001">
    <property type="entry name" value="Gamma-glutamyltransferase 5 isoform 1"/>
    <property type="match status" value="1"/>
</dbReference>
<dbReference type="Pfam" id="PF01019">
    <property type="entry name" value="G_glu_transpept"/>
    <property type="match status" value="1"/>
</dbReference>
<evidence type="ECO:0000256" key="4">
    <source>
        <dbReference type="SAM" id="Phobius"/>
    </source>
</evidence>
<keyword evidence="6" id="KW-1185">Reference proteome</keyword>
<dbReference type="PRINTS" id="PR01210">
    <property type="entry name" value="GGTRANSPTASE"/>
</dbReference>
<dbReference type="Gene3D" id="3.60.20.40">
    <property type="match status" value="2"/>
</dbReference>
<dbReference type="SUPFAM" id="SSF56235">
    <property type="entry name" value="N-terminal nucleophile aminohydrolases (Ntn hydrolases)"/>
    <property type="match status" value="1"/>
</dbReference>
<evidence type="ECO:0000256" key="3">
    <source>
        <dbReference type="SAM" id="MobiDB-lite"/>
    </source>
</evidence>
<keyword evidence="4" id="KW-0812">Transmembrane</keyword>
<keyword evidence="4" id="KW-1133">Transmembrane helix</keyword>
<evidence type="ECO:0008006" key="7">
    <source>
        <dbReference type="Google" id="ProtNLM"/>
    </source>
</evidence>
<feature type="binding site" evidence="2">
    <location>
        <position position="529"/>
    </location>
    <ligand>
        <name>L-glutamate</name>
        <dbReference type="ChEBI" id="CHEBI:29985"/>
    </ligand>
</feature>
<dbReference type="InterPro" id="IPR000101">
    <property type="entry name" value="GGT_peptidase"/>
</dbReference>
<dbReference type="AlphaFoldDB" id="A0AAQ4D8V5"/>
<organism evidence="5 6">
    <name type="scientific">Amblyomma americanum</name>
    <name type="common">Lone star tick</name>
    <dbReference type="NCBI Taxonomy" id="6943"/>
    <lineage>
        <taxon>Eukaryota</taxon>
        <taxon>Metazoa</taxon>
        <taxon>Ecdysozoa</taxon>
        <taxon>Arthropoda</taxon>
        <taxon>Chelicerata</taxon>
        <taxon>Arachnida</taxon>
        <taxon>Acari</taxon>
        <taxon>Parasitiformes</taxon>
        <taxon>Ixodida</taxon>
        <taxon>Ixodoidea</taxon>
        <taxon>Ixodidae</taxon>
        <taxon>Amblyomminae</taxon>
        <taxon>Amblyomma</taxon>
    </lineage>
</organism>
<dbReference type="InterPro" id="IPR029055">
    <property type="entry name" value="Ntn_hydrolases_N"/>
</dbReference>
<protein>
    <recommendedName>
        <fullName evidence="7">Gamma-glutamyltransferase</fullName>
    </recommendedName>
</protein>
<dbReference type="InterPro" id="IPR043137">
    <property type="entry name" value="GGT_ssub_C"/>
</dbReference>
<feature type="binding site" evidence="2">
    <location>
        <position position="158"/>
    </location>
    <ligand>
        <name>L-glutamate</name>
        <dbReference type="ChEBI" id="CHEBI:29985"/>
    </ligand>
</feature>
<dbReference type="Gene3D" id="1.10.246.130">
    <property type="match status" value="1"/>
</dbReference>
<dbReference type="PANTHER" id="PTHR11686">
    <property type="entry name" value="GAMMA GLUTAMYL TRANSPEPTIDASE"/>
    <property type="match status" value="1"/>
</dbReference>
<reference evidence="5 6" key="1">
    <citation type="journal article" date="2023" name="Arcadia Sci">
        <title>De novo assembly of a long-read Amblyomma americanum tick genome.</title>
        <authorList>
            <person name="Chou S."/>
            <person name="Poskanzer K.E."/>
            <person name="Rollins M."/>
            <person name="Thuy-Boun P.S."/>
        </authorList>
    </citation>
    <scope>NUCLEOTIDE SEQUENCE [LARGE SCALE GENOMIC DNA]</scope>
    <source>
        <strain evidence="5">F_SG_1</strain>
        <tissue evidence="5">Salivary glands</tissue>
    </source>
</reference>
<feature type="binding site" evidence="2">
    <location>
        <position position="478"/>
    </location>
    <ligand>
        <name>L-glutamate</name>
        <dbReference type="ChEBI" id="CHEBI:29985"/>
    </ligand>
</feature>
<dbReference type="InterPro" id="IPR043138">
    <property type="entry name" value="GGT_lsub"/>
</dbReference>
<accession>A0AAQ4D8V5</accession>
<sequence>MSEKTKLLNRSPSNGGYGTVDGPKGLAEDLSEPNTSFTKRDCIIVAVVAVLALVAIVTTLVLGLPLISEKRARYSNFTFRSSPSQLGEYRQAAVTVDGEPCAPIGREILEKGGSAVDAAVALLFCNGAVNPQSMGLGGGVFITVYTNATGVAEVIDGREAAPLAATAQMFVGNSSLIRSGPLSIAVPGELKAYHAAHQKYGKLPWSELVEPTIQLCRDGFPVGKHLARKLQEKREGVLSEPSLKESFFNNDTSEVFKEGEILKRPLFANTLQEIAEKGAEEFYSGELGKKFVKDVQQIGGLITEEDLRTYQAHVKPATRYTLLGQHVMYSVPPPGSGPVLSLALGILAGYGYSGSNATSNVDDAALMYHRIVEALKFAYAKRTYLGDDAFVNTSDVVNLMLSRDYANSLRSKISDFETHEPSFYEPATHVVDDKGTAHVNVLAPNGDAVSATSTVNRYFGAMLVSPSTGIVLNSGMDDFSVENATNSFGLEWSTANLIAPGKRPLSSMCPTIVTDSSGTVHTVIGGAGGSRITSGTALVLVQDSLYPNHIFYEKSFPPIILDKLQEFGHKVRPEVEESAFQGITRFEDGAIFANMDFRKGGSIDGY</sequence>
<feature type="region of interest" description="Disordered" evidence="3">
    <location>
        <begin position="1"/>
        <end position="25"/>
    </location>
</feature>
<name>A0AAQ4D8V5_AMBAM</name>
<comment type="caution">
    <text evidence="5">The sequence shown here is derived from an EMBL/GenBank/DDBJ whole genome shotgun (WGS) entry which is preliminary data.</text>
</comment>
<evidence type="ECO:0000313" key="6">
    <source>
        <dbReference type="Proteomes" id="UP001321473"/>
    </source>
</evidence>
<dbReference type="GO" id="GO:0005886">
    <property type="term" value="C:plasma membrane"/>
    <property type="evidence" value="ECO:0007669"/>
    <property type="project" value="TreeGrafter"/>
</dbReference>
<feature type="active site" description="Nucleophile" evidence="1">
    <location>
        <position position="436"/>
    </location>
</feature>
<dbReference type="PANTHER" id="PTHR11686:SF9">
    <property type="entry name" value="RE13973P"/>
    <property type="match status" value="1"/>
</dbReference>